<keyword evidence="13 18" id="KW-0418">Kinase</keyword>
<evidence type="ECO:0000256" key="1">
    <source>
        <dbReference type="ARBA" id="ARBA00000312"/>
    </source>
</evidence>
<dbReference type="SUPFAM" id="SSF52540">
    <property type="entry name" value="P-loop containing nucleoside triphosphate hydrolases"/>
    <property type="match status" value="1"/>
</dbReference>
<evidence type="ECO:0000256" key="5">
    <source>
        <dbReference type="ARBA" id="ARBA00004692"/>
    </source>
</evidence>
<dbReference type="CDD" id="cd00544">
    <property type="entry name" value="CobU"/>
    <property type="match status" value="1"/>
</dbReference>
<dbReference type="Pfam" id="PF02283">
    <property type="entry name" value="CobU"/>
    <property type="match status" value="1"/>
</dbReference>
<dbReference type="EC" id="2.7.7.62" evidence="9"/>
<reference evidence="18 19" key="1">
    <citation type="submission" date="2023-04" db="EMBL/GenBank/DDBJ databases">
        <title>Genome Sequence of Selenomonas sputigena ATCC 33150.</title>
        <authorList>
            <person name="Miller D.P."/>
            <person name="Anvari S."/>
            <person name="Polson S.W."/>
            <person name="Macdonald M."/>
            <person name="Mcdowell J.V."/>
        </authorList>
    </citation>
    <scope>NUCLEOTIDE SEQUENCE [LARGE SCALE GENOMIC DNA]</scope>
    <source>
        <strain evidence="18 19">ATCC 33150</strain>
    </source>
</reference>
<evidence type="ECO:0000256" key="11">
    <source>
        <dbReference type="ARBA" id="ARBA00022679"/>
    </source>
</evidence>
<comment type="catalytic activity">
    <reaction evidence="1">
        <text>adenosylcob(III)inamide + ATP = adenosylcob(III)inamide phosphate + ADP + H(+)</text>
        <dbReference type="Rhea" id="RHEA:15769"/>
        <dbReference type="ChEBI" id="CHEBI:2480"/>
        <dbReference type="ChEBI" id="CHEBI:15378"/>
        <dbReference type="ChEBI" id="CHEBI:30616"/>
        <dbReference type="ChEBI" id="CHEBI:58502"/>
        <dbReference type="ChEBI" id="CHEBI:456216"/>
        <dbReference type="EC" id="2.7.1.156"/>
    </reaction>
</comment>
<evidence type="ECO:0000256" key="10">
    <source>
        <dbReference type="ARBA" id="ARBA00022573"/>
    </source>
</evidence>
<gene>
    <name evidence="18" type="primary">cobU</name>
    <name evidence="18" type="ORF">QCO44_00960</name>
</gene>
<dbReference type="GO" id="GO:0008820">
    <property type="term" value="F:cobinamide phosphate guanylyltransferase activity"/>
    <property type="evidence" value="ECO:0007669"/>
    <property type="project" value="UniProtKB-EC"/>
</dbReference>
<dbReference type="EC" id="2.7.1.156" evidence="8"/>
<organism evidence="18 19">
    <name type="scientific">Selenomonas sputigena</name>
    <dbReference type="NCBI Taxonomy" id="69823"/>
    <lineage>
        <taxon>Bacteria</taxon>
        <taxon>Bacillati</taxon>
        <taxon>Bacillota</taxon>
        <taxon>Negativicutes</taxon>
        <taxon>Selenomonadales</taxon>
        <taxon>Selenomonadaceae</taxon>
        <taxon>Selenomonas</taxon>
    </lineage>
</organism>
<evidence type="ECO:0000256" key="9">
    <source>
        <dbReference type="ARBA" id="ARBA00012523"/>
    </source>
</evidence>
<evidence type="ECO:0000313" key="18">
    <source>
        <dbReference type="EMBL" id="MEX5284212.1"/>
    </source>
</evidence>
<evidence type="ECO:0000256" key="16">
    <source>
        <dbReference type="ARBA" id="ARBA00029570"/>
    </source>
</evidence>
<keyword evidence="19" id="KW-1185">Reference proteome</keyword>
<keyword evidence="12" id="KW-0547">Nucleotide-binding</keyword>
<dbReference type="PIRSF" id="PIRSF006135">
    <property type="entry name" value="CobU"/>
    <property type="match status" value="1"/>
</dbReference>
<dbReference type="EMBL" id="JARVLH010000001">
    <property type="protein sequence ID" value="MEX5284212.1"/>
    <property type="molecule type" value="Genomic_DNA"/>
</dbReference>
<dbReference type="InterPro" id="IPR003203">
    <property type="entry name" value="CobU/CobP"/>
</dbReference>
<evidence type="ECO:0000256" key="4">
    <source>
        <dbReference type="ARBA" id="ARBA00003889"/>
    </source>
</evidence>
<dbReference type="NCBIfam" id="NF004469">
    <property type="entry name" value="PRK05800.1"/>
    <property type="match status" value="1"/>
</dbReference>
<comment type="similarity">
    <text evidence="7">Belongs to the CobU/CobP family.</text>
</comment>
<keyword evidence="14" id="KW-0067">ATP-binding</keyword>
<comment type="pathway">
    <text evidence="6">Cofactor biosynthesis; adenosylcobalamin biosynthesis; adenosylcobalamin from cob(II)yrinate a,c-diamide: step 5/7.</text>
</comment>
<dbReference type="Gene3D" id="3.40.50.300">
    <property type="entry name" value="P-loop containing nucleotide triphosphate hydrolases"/>
    <property type="match status" value="1"/>
</dbReference>
<evidence type="ECO:0000256" key="7">
    <source>
        <dbReference type="ARBA" id="ARBA00007490"/>
    </source>
</evidence>
<evidence type="ECO:0000256" key="3">
    <source>
        <dbReference type="ARBA" id="ARBA00001522"/>
    </source>
</evidence>
<evidence type="ECO:0000256" key="14">
    <source>
        <dbReference type="ARBA" id="ARBA00022840"/>
    </source>
</evidence>
<comment type="catalytic activity">
    <reaction evidence="3">
        <text>adenosylcob(III)inamide + GTP = adenosylcob(III)inamide phosphate + GDP + H(+)</text>
        <dbReference type="Rhea" id="RHEA:15765"/>
        <dbReference type="ChEBI" id="CHEBI:2480"/>
        <dbReference type="ChEBI" id="CHEBI:15378"/>
        <dbReference type="ChEBI" id="CHEBI:37565"/>
        <dbReference type="ChEBI" id="CHEBI:58189"/>
        <dbReference type="ChEBI" id="CHEBI:58502"/>
        <dbReference type="EC" id="2.7.1.156"/>
    </reaction>
</comment>
<name>A0ABV3X1Z2_9FIRM</name>
<keyword evidence="10" id="KW-0169">Cobalamin biosynthesis</keyword>
<dbReference type="PANTHER" id="PTHR34848:SF1">
    <property type="entry name" value="BIFUNCTIONAL ADENOSYLCOBALAMIN BIOSYNTHESIS PROTEIN COBU"/>
    <property type="match status" value="1"/>
</dbReference>
<evidence type="ECO:0000256" key="13">
    <source>
        <dbReference type="ARBA" id="ARBA00022777"/>
    </source>
</evidence>
<comment type="pathway">
    <text evidence="5">Cofactor biosynthesis; adenosylcobalamin biosynthesis; adenosylcobalamin from cob(II)yrinate a,c-diamide: step 6/7.</text>
</comment>
<dbReference type="PANTHER" id="PTHR34848">
    <property type="match status" value="1"/>
</dbReference>
<comment type="function">
    <text evidence="4">Catalyzes ATP-dependent phosphorylation of adenosylcobinamide and addition of GMP to adenosylcobinamide phosphate.</text>
</comment>
<dbReference type="RefSeq" id="WP_368845934.1">
    <property type="nucleotide sequence ID" value="NZ_CP194411.1"/>
</dbReference>
<proteinExistence type="inferred from homology"/>
<keyword evidence="11 18" id="KW-0808">Transferase</keyword>
<accession>A0ABV3X1Z2</accession>
<evidence type="ECO:0000256" key="15">
    <source>
        <dbReference type="ARBA" id="ARBA00023134"/>
    </source>
</evidence>
<dbReference type="InterPro" id="IPR027417">
    <property type="entry name" value="P-loop_NTPase"/>
</dbReference>
<evidence type="ECO:0000256" key="12">
    <source>
        <dbReference type="ARBA" id="ARBA00022741"/>
    </source>
</evidence>
<evidence type="ECO:0000256" key="6">
    <source>
        <dbReference type="ARBA" id="ARBA00005159"/>
    </source>
</evidence>
<dbReference type="GO" id="GO:0043752">
    <property type="term" value="F:adenosylcobinamide kinase activity"/>
    <property type="evidence" value="ECO:0007669"/>
    <property type="project" value="UniProtKB-EC"/>
</dbReference>
<keyword evidence="18" id="KW-0548">Nucleotidyltransferase</keyword>
<evidence type="ECO:0000313" key="19">
    <source>
        <dbReference type="Proteomes" id="UP001559623"/>
    </source>
</evidence>
<evidence type="ECO:0000256" key="2">
    <source>
        <dbReference type="ARBA" id="ARBA00000711"/>
    </source>
</evidence>
<comment type="catalytic activity">
    <reaction evidence="2">
        <text>adenosylcob(III)inamide phosphate + GTP + H(+) = adenosylcob(III)inamide-GDP + diphosphate</text>
        <dbReference type="Rhea" id="RHEA:22712"/>
        <dbReference type="ChEBI" id="CHEBI:15378"/>
        <dbReference type="ChEBI" id="CHEBI:33019"/>
        <dbReference type="ChEBI" id="CHEBI:37565"/>
        <dbReference type="ChEBI" id="CHEBI:58502"/>
        <dbReference type="ChEBI" id="CHEBI:60487"/>
        <dbReference type="EC" id="2.7.7.62"/>
    </reaction>
</comment>
<keyword evidence="15" id="KW-0342">GTP-binding</keyword>
<protein>
    <recommendedName>
        <fullName evidence="16">Adenosylcobinamide kinase</fullName>
        <ecNumber evidence="8">2.7.1.156</ecNumber>
        <ecNumber evidence="9">2.7.7.62</ecNumber>
    </recommendedName>
    <alternativeName>
        <fullName evidence="17">Adenosylcobinamide-phosphate guanylyltransferase</fullName>
    </alternativeName>
</protein>
<sequence>MGKIVLVTGGARSGKSRFAEQYAARFGKNVAYIATAGVYDEEMAFRVKLHRERRPRDWHTWEAPEDAHRAIEAAGETHDMILFDCLTLYISNLLCALESVRDSAANYALIREKIGLLLETAKKQQGTTIFVTNEVGAGIVPENHLAREYRDITGIANQLTAREATEVYFVSCGIAVDFKKLAVPWQDGGSE</sequence>
<evidence type="ECO:0000256" key="17">
    <source>
        <dbReference type="ARBA" id="ARBA00030571"/>
    </source>
</evidence>
<dbReference type="Proteomes" id="UP001559623">
    <property type="component" value="Unassembled WGS sequence"/>
</dbReference>
<evidence type="ECO:0000256" key="8">
    <source>
        <dbReference type="ARBA" id="ARBA00012016"/>
    </source>
</evidence>
<comment type="caution">
    <text evidence="18">The sequence shown here is derived from an EMBL/GenBank/DDBJ whole genome shotgun (WGS) entry which is preliminary data.</text>
</comment>